<dbReference type="PROSITE" id="PS50895">
    <property type="entry name" value="SURF1"/>
    <property type="match status" value="1"/>
</dbReference>
<dbReference type="InterPro" id="IPR002994">
    <property type="entry name" value="Surf1/Shy1"/>
</dbReference>
<dbReference type="InterPro" id="IPR045214">
    <property type="entry name" value="Surf1/Surf4"/>
</dbReference>
<evidence type="ECO:0000256" key="4">
    <source>
        <dbReference type="ARBA" id="ARBA00022989"/>
    </source>
</evidence>
<dbReference type="PANTHER" id="PTHR23427">
    <property type="entry name" value="SURFEIT LOCUS PROTEIN"/>
    <property type="match status" value="1"/>
</dbReference>
<feature type="transmembrane region" description="Helical" evidence="6">
    <location>
        <begin position="214"/>
        <end position="234"/>
    </location>
</feature>
<comment type="caution">
    <text evidence="7">The sequence shown here is derived from an EMBL/GenBank/DDBJ whole genome shotgun (WGS) entry which is preliminary data.</text>
</comment>
<proteinExistence type="inferred from homology"/>
<name>A0A437PHE3_9HYPH</name>
<evidence type="ECO:0000256" key="2">
    <source>
        <dbReference type="ARBA" id="ARBA00007165"/>
    </source>
</evidence>
<protein>
    <recommendedName>
        <fullName evidence="6">SURF1-like protein</fullName>
    </recommendedName>
</protein>
<evidence type="ECO:0000256" key="6">
    <source>
        <dbReference type="RuleBase" id="RU363076"/>
    </source>
</evidence>
<dbReference type="EMBL" id="SACP01000001">
    <property type="protein sequence ID" value="RVU21647.1"/>
    <property type="molecule type" value="Genomic_DNA"/>
</dbReference>
<keyword evidence="8" id="KW-1185">Reference proteome</keyword>
<accession>A0A437PHE3</accession>
<keyword evidence="3 6" id="KW-0812">Transmembrane</keyword>
<keyword evidence="4 6" id="KW-1133">Transmembrane helix</keyword>
<evidence type="ECO:0000256" key="1">
    <source>
        <dbReference type="ARBA" id="ARBA00004370"/>
    </source>
</evidence>
<dbReference type="PANTHER" id="PTHR23427:SF2">
    <property type="entry name" value="SURFEIT LOCUS PROTEIN 1"/>
    <property type="match status" value="1"/>
</dbReference>
<reference evidence="7 8" key="1">
    <citation type="submission" date="2019-01" db="EMBL/GenBank/DDBJ databases">
        <authorList>
            <person name="Chen W.-M."/>
        </authorList>
    </citation>
    <scope>NUCLEOTIDE SEQUENCE [LARGE SCALE GENOMIC DNA]</scope>
    <source>
        <strain evidence="7 8">TER-1</strain>
    </source>
</reference>
<dbReference type="Pfam" id="PF02104">
    <property type="entry name" value="SURF1"/>
    <property type="match status" value="1"/>
</dbReference>
<dbReference type="Proteomes" id="UP000286997">
    <property type="component" value="Unassembled WGS sequence"/>
</dbReference>
<dbReference type="GO" id="GO:0005886">
    <property type="term" value="C:plasma membrane"/>
    <property type="evidence" value="ECO:0007669"/>
    <property type="project" value="UniProtKB-SubCell"/>
</dbReference>
<feature type="transmembrane region" description="Helical" evidence="6">
    <location>
        <begin position="12"/>
        <end position="35"/>
    </location>
</feature>
<keyword evidence="6" id="KW-1003">Cell membrane</keyword>
<comment type="subcellular location">
    <subcellularLocation>
        <location evidence="6">Cell membrane</location>
        <topology evidence="6">Multi-pass membrane protein</topology>
    </subcellularLocation>
    <subcellularLocation>
        <location evidence="1">Membrane</location>
    </subcellularLocation>
</comment>
<evidence type="ECO:0000313" key="7">
    <source>
        <dbReference type="EMBL" id="RVU21647.1"/>
    </source>
</evidence>
<dbReference type="OrthoDB" id="6079986at2"/>
<gene>
    <name evidence="7" type="ORF">EOE48_00915</name>
</gene>
<keyword evidence="5 6" id="KW-0472">Membrane</keyword>
<dbReference type="RefSeq" id="WP_127726889.1">
    <property type="nucleotide sequence ID" value="NZ_SACP01000001.1"/>
</dbReference>
<evidence type="ECO:0000256" key="3">
    <source>
        <dbReference type="ARBA" id="ARBA00022692"/>
    </source>
</evidence>
<sequence length="248" mass="26430">MASGPRPARRSRAGLVVLNLVGLALVAALVGLGTWQVQRRAWKLDLIARVEARLHAPPGPPPGPAEWPAIGPGDAYRRLTLTGRFRHDRTALVQAVTALGGGYWVVTPLHTPEGFDVLVNRGFVPADRRDPAGWQRPEGPVTLTGLLRPSEPGGAFLRSNDPAADRWYSRDVAALARSRGLSEVAPYFVDAEATAPGILPVGGLTVVAFRNDHLVYAITWYALAAMTLAAVIALDLGYPRGRAGGSDD</sequence>
<evidence type="ECO:0000313" key="8">
    <source>
        <dbReference type="Proteomes" id="UP000286997"/>
    </source>
</evidence>
<dbReference type="AlphaFoldDB" id="A0A437PHE3"/>
<organism evidence="7 8">
    <name type="scientific">Methylobacterium oryzihabitans</name>
    <dbReference type="NCBI Taxonomy" id="2499852"/>
    <lineage>
        <taxon>Bacteria</taxon>
        <taxon>Pseudomonadati</taxon>
        <taxon>Pseudomonadota</taxon>
        <taxon>Alphaproteobacteria</taxon>
        <taxon>Hyphomicrobiales</taxon>
        <taxon>Methylobacteriaceae</taxon>
        <taxon>Methylobacterium</taxon>
    </lineage>
</organism>
<comment type="similarity">
    <text evidence="2 6">Belongs to the SURF1 family.</text>
</comment>
<evidence type="ECO:0000256" key="5">
    <source>
        <dbReference type="ARBA" id="ARBA00023136"/>
    </source>
</evidence>
<dbReference type="CDD" id="cd06662">
    <property type="entry name" value="SURF1"/>
    <property type="match status" value="1"/>
</dbReference>